<evidence type="ECO:0000313" key="3">
    <source>
        <dbReference type="Proteomes" id="UP000198711"/>
    </source>
</evidence>
<reference evidence="2 3" key="1">
    <citation type="submission" date="2016-10" db="EMBL/GenBank/DDBJ databases">
        <authorList>
            <person name="Varghese N."/>
            <person name="Submissions S."/>
        </authorList>
    </citation>
    <scope>NUCLEOTIDE SEQUENCE [LARGE SCALE GENOMIC DNA]</scope>
    <source>
        <strain evidence="2 3">DSM 25353</strain>
    </source>
</reference>
<dbReference type="PANTHER" id="PTHR34109:SF1">
    <property type="entry name" value="VOC DOMAIN-CONTAINING PROTEIN"/>
    <property type="match status" value="1"/>
</dbReference>
<dbReference type="Gene3D" id="3.30.720.120">
    <property type="match status" value="1"/>
</dbReference>
<organism evidence="2 3">
    <name type="scientific">Hydrobacter penzbergensis</name>
    <dbReference type="NCBI Taxonomy" id="1235997"/>
    <lineage>
        <taxon>Bacteria</taxon>
        <taxon>Pseudomonadati</taxon>
        <taxon>Bacteroidota</taxon>
        <taxon>Chitinophagia</taxon>
        <taxon>Chitinophagales</taxon>
        <taxon>Chitinophagaceae</taxon>
        <taxon>Hydrobacter</taxon>
    </lineage>
</organism>
<sequence>MHAPAHISFAPVLYIKNGVTDISFYTKALGAVEVMRFSNDDGSLHVAELSINGAIFHVHEETGKSNLFNPSKHNGVTALIGLFVPDVDAVMEKAEKNGAEVIAPAQDYDYGYRQGEIKDPFGHCWVIQKKI</sequence>
<gene>
    <name evidence="2" type="ORF">SAMN05444410_11054</name>
</gene>
<dbReference type="Pfam" id="PF00903">
    <property type="entry name" value="Glyoxalase"/>
    <property type="match status" value="1"/>
</dbReference>
<dbReference type="SUPFAM" id="SSF54593">
    <property type="entry name" value="Glyoxalase/Bleomycin resistance protein/Dihydroxybiphenyl dioxygenase"/>
    <property type="match status" value="1"/>
</dbReference>
<evidence type="ECO:0000313" key="2">
    <source>
        <dbReference type="EMBL" id="SDX17862.1"/>
    </source>
</evidence>
<dbReference type="RefSeq" id="WP_092724277.1">
    <property type="nucleotide sequence ID" value="NZ_FNNO01000010.1"/>
</dbReference>
<dbReference type="Proteomes" id="UP000198711">
    <property type="component" value="Unassembled WGS sequence"/>
</dbReference>
<name>A0A8X8IDN8_9BACT</name>
<dbReference type="PANTHER" id="PTHR34109">
    <property type="entry name" value="BNAUNNG04460D PROTEIN-RELATED"/>
    <property type="match status" value="1"/>
</dbReference>
<dbReference type="InterPro" id="IPR037523">
    <property type="entry name" value="VOC_core"/>
</dbReference>
<keyword evidence="3" id="KW-1185">Reference proteome</keyword>
<proteinExistence type="predicted"/>
<accession>A0A8X8IDN8</accession>
<dbReference type="InterPro" id="IPR029068">
    <property type="entry name" value="Glyas_Bleomycin-R_OHBP_Dase"/>
</dbReference>
<comment type="caution">
    <text evidence="2">The sequence shown here is derived from an EMBL/GenBank/DDBJ whole genome shotgun (WGS) entry which is preliminary data.</text>
</comment>
<dbReference type="InterPro" id="IPR004360">
    <property type="entry name" value="Glyas_Fos-R_dOase_dom"/>
</dbReference>
<protein>
    <submittedName>
        <fullName evidence="2">PhnB protein</fullName>
    </submittedName>
</protein>
<feature type="domain" description="VOC" evidence="1">
    <location>
        <begin position="3"/>
        <end position="130"/>
    </location>
</feature>
<dbReference type="Gene3D" id="3.30.720.110">
    <property type="match status" value="1"/>
</dbReference>
<evidence type="ECO:0000259" key="1">
    <source>
        <dbReference type="PROSITE" id="PS51819"/>
    </source>
</evidence>
<dbReference type="AlphaFoldDB" id="A0A8X8IDN8"/>
<dbReference type="PROSITE" id="PS51819">
    <property type="entry name" value="VOC"/>
    <property type="match status" value="1"/>
</dbReference>
<dbReference type="EMBL" id="FNNO01000010">
    <property type="protein sequence ID" value="SDX17862.1"/>
    <property type="molecule type" value="Genomic_DNA"/>
</dbReference>
<dbReference type="CDD" id="cd07246">
    <property type="entry name" value="VOC_like"/>
    <property type="match status" value="1"/>
</dbReference>